<evidence type="ECO:0000256" key="1">
    <source>
        <dbReference type="SAM" id="MobiDB-lite"/>
    </source>
</evidence>
<evidence type="ECO:0000313" key="4">
    <source>
        <dbReference type="Proteomes" id="UP000019471"/>
    </source>
</evidence>
<protein>
    <submittedName>
        <fullName evidence="3">Uncharacterized protein</fullName>
    </submittedName>
</protein>
<sequence length="129" mass="14196">MPSAETRLWPNKLYYMLMKSLKAVGWLLTATWTSTLSLIWLIGNTIFNWYSIMLGPTVGAIERAEHDMPILEGQSPPSVSPASSLTVNLSEGSPPNPPLPEPPQLIVDPDEQDFQGMGVWGHFCNGAED</sequence>
<reference evidence="3 4" key="1">
    <citation type="submission" date="2013-03" db="EMBL/GenBank/DDBJ databases">
        <title>The Genome Sequence of Cladophialophora psammophila CBS 110553.</title>
        <authorList>
            <consortium name="The Broad Institute Genomics Platform"/>
            <person name="Cuomo C."/>
            <person name="de Hoog S."/>
            <person name="Gorbushina A."/>
            <person name="Walker B."/>
            <person name="Young S.K."/>
            <person name="Zeng Q."/>
            <person name="Gargeya S."/>
            <person name="Fitzgerald M."/>
            <person name="Haas B."/>
            <person name="Abouelleil A."/>
            <person name="Allen A.W."/>
            <person name="Alvarado L."/>
            <person name="Arachchi H.M."/>
            <person name="Berlin A.M."/>
            <person name="Chapman S.B."/>
            <person name="Gainer-Dewar J."/>
            <person name="Goldberg J."/>
            <person name="Griggs A."/>
            <person name="Gujja S."/>
            <person name="Hansen M."/>
            <person name="Howarth C."/>
            <person name="Imamovic A."/>
            <person name="Ireland A."/>
            <person name="Larimer J."/>
            <person name="McCowan C."/>
            <person name="Murphy C."/>
            <person name="Pearson M."/>
            <person name="Poon T.W."/>
            <person name="Priest M."/>
            <person name="Roberts A."/>
            <person name="Saif S."/>
            <person name="Shea T."/>
            <person name="Sisk P."/>
            <person name="Sykes S."/>
            <person name="Wortman J."/>
            <person name="Nusbaum C."/>
            <person name="Birren B."/>
        </authorList>
    </citation>
    <scope>NUCLEOTIDE SEQUENCE [LARGE SCALE GENOMIC DNA]</scope>
    <source>
        <strain evidence="3 4">CBS 110553</strain>
    </source>
</reference>
<keyword evidence="2" id="KW-0812">Transmembrane</keyword>
<feature type="compositionally biased region" description="Pro residues" evidence="1">
    <location>
        <begin position="94"/>
        <end position="103"/>
    </location>
</feature>
<organism evidence="3 4">
    <name type="scientific">Cladophialophora psammophila CBS 110553</name>
    <dbReference type="NCBI Taxonomy" id="1182543"/>
    <lineage>
        <taxon>Eukaryota</taxon>
        <taxon>Fungi</taxon>
        <taxon>Dikarya</taxon>
        <taxon>Ascomycota</taxon>
        <taxon>Pezizomycotina</taxon>
        <taxon>Eurotiomycetes</taxon>
        <taxon>Chaetothyriomycetidae</taxon>
        <taxon>Chaetothyriales</taxon>
        <taxon>Herpotrichiellaceae</taxon>
        <taxon>Cladophialophora</taxon>
    </lineage>
</organism>
<keyword evidence="2" id="KW-0472">Membrane</keyword>
<proteinExistence type="predicted"/>
<gene>
    <name evidence="3" type="ORF">A1O5_10237</name>
</gene>
<accession>W9WEL8</accession>
<feature type="compositionally biased region" description="Polar residues" evidence="1">
    <location>
        <begin position="75"/>
        <end position="87"/>
    </location>
</feature>
<dbReference type="AlphaFoldDB" id="W9WEL8"/>
<dbReference type="HOGENOM" id="CLU_2210090_0_0_1"/>
<evidence type="ECO:0000256" key="2">
    <source>
        <dbReference type="SAM" id="Phobius"/>
    </source>
</evidence>
<feature type="region of interest" description="Disordered" evidence="1">
    <location>
        <begin position="70"/>
        <end position="111"/>
    </location>
</feature>
<dbReference type="OrthoDB" id="10352402at2759"/>
<dbReference type="EMBL" id="AMGX01000019">
    <property type="protein sequence ID" value="EXJ66567.1"/>
    <property type="molecule type" value="Genomic_DNA"/>
</dbReference>
<evidence type="ECO:0000313" key="3">
    <source>
        <dbReference type="EMBL" id="EXJ66567.1"/>
    </source>
</evidence>
<dbReference type="Proteomes" id="UP000019471">
    <property type="component" value="Unassembled WGS sequence"/>
</dbReference>
<feature type="transmembrane region" description="Helical" evidence="2">
    <location>
        <begin position="23"/>
        <end position="43"/>
    </location>
</feature>
<dbReference type="RefSeq" id="XP_007749004.1">
    <property type="nucleotide sequence ID" value="XM_007750814.1"/>
</dbReference>
<comment type="caution">
    <text evidence="3">The sequence shown here is derived from an EMBL/GenBank/DDBJ whole genome shotgun (WGS) entry which is preliminary data.</text>
</comment>
<dbReference type="GeneID" id="19194931"/>
<keyword evidence="2" id="KW-1133">Transmembrane helix</keyword>
<keyword evidence="4" id="KW-1185">Reference proteome</keyword>
<name>W9WEL8_9EURO</name>